<gene>
    <name evidence="1" type="ORF">HAX54_047955</name>
</gene>
<keyword evidence="2" id="KW-1185">Reference proteome</keyword>
<dbReference type="EMBL" id="JACEIK010007861">
    <property type="protein sequence ID" value="MCE3050721.1"/>
    <property type="molecule type" value="Genomic_DNA"/>
</dbReference>
<dbReference type="Proteomes" id="UP000823775">
    <property type="component" value="Unassembled WGS sequence"/>
</dbReference>
<organism evidence="1 2">
    <name type="scientific">Datura stramonium</name>
    <name type="common">Jimsonweed</name>
    <name type="synonym">Common thornapple</name>
    <dbReference type="NCBI Taxonomy" id="4076"/>
    <lineage>
        <taxon>Eukaryota</taxon>
        <taxon>Viridiplantae</taxon>
        <taxon>Streptophyta</taxon>
        <taxon>Embryophyta</taxon>
        <taxon>Tracheophyta</taxon>
        <taxon>Spermatophyta</taxon>
        <taxon>Magnoliopsida</taxon>
        <taxon>eudicotyledons</taxon>
        <taxon>Gunneridae</taxon>
        <taxon>Pentapetalae</taxon>
        <taxon>asterids</taxon>
        <taxon>lamiids</taxon>
        <taxon>Solanales</taxon>
        <taxon>Solanaceae</taxon>
        <taxon>Solanoideae</taxon>
        <taxon>Datureae</taxon>
        <taxon>Datura</taxon>
    </lineage>
</organism>
<evidence type="ECO:0000313" key="1">
    <source>
        <dbReference type="EMBL" id="MCE3050721.1"/>
    </source>
</evidence>
<reference evidence="1 2" key="1">
    <citation type="journal article" date="2021" name="BMC Genomics">
        <title>Datura genome reveals duplications of psychoactive alkaloid biosynthetic genes and high mutation rate following tissue culture.</title>
        <authorList>
            <person name="Rajewski A."/>
            <person name="Carter-House D."/>
            <person name="Stajich J."/>
            <person name="Litt A."/>
        </authorList>
    </citation>
    <scope>NUCLEOTIDE SEQUENCE [LARGE SCALE GENOMIC DNA]</scope>
    <source>
        <strain evidence="1">AR-01</strain>
    </source>
</reference>
<accession>A0ABS8WIT5</accession>
<proteinExistence type="predicted"/>
<evidence type="ECO:0000313" key="2">
    <source>
        <dbReference type="Proteomes" id="UP000823775"/>
    </source>
</evidence>
<name>A0ABS8WIT5_DATST</name>
<sequence>MDEMNDFLDASAEKWAFALKFQMLHRDPNQSLALKALKEARVLHLQLRDSQARVKSSLLKVCNANNSEEFQSSSCPIYG</sequence>
<protein>
    <submittedName>
        <fullName evidence="1">Uncharacterized protein</fullName>
    </submittedName>
</protein>
<comment type="caution">
    <text evidence="1">The sequence shown here is derived from an EMBL/GenBank/DDBJ whole genome shotgun (WGS) entry which is preliminary data.</text>
</comment>